<name>A0A2G5HRC2_CERBT</name>
<dbReference type="EMBL" id="CP134189">
    <property type="protein sequence ID" value="WPB05139.1"/>
    <property type="molecule type" value="Genomic_DNA"/>
</dbReference>
<evidence type="ECO:0000313" key="4">
    <source>
        <dbReference type="EMBL" id="WPB05139.1"/>
    </source>
</evidence>
<protein>
    <submittedName>
        <fullName evidence="3">Uncharacterized protein</fullName>
    </submittedName>
</protein>
<dbReference type="Proteomes" id="UP000230605">
    <property type="component" value="Chromosome 6"/>
</dbReference>
<accession>A0A2G5HRC2</accession>
<sequence>MRSTVNRRITRGAGLRRGPFDRPDRITRRVWGDERDLPRACRRITEGEYNVSGRRAPRIHDQRKDLDHNKYYRGRFTSGTIIGWYTHDQDDWENRKVKTLLRRKLTLRTHHLSKETKARYLKLKQGYISTDSILTEIEQNQIRTSYANALAAAQYSHEDEYKERRALWRQQKQQEREEAEKAKLQAILKALGGRKGAAVPTPTPAPAPAPVDVSKVDSGRATPAKSQEDARGQTEFEKTLGGIAK</sequence>
<dbReference type="EMBL" id="LKMD01000104">
    <property type="protein sequence ID" value="PIA95094.1"/>
    <property type="molecule type" value="Genomic_DNA"/>
</dbReference>
<dbReference type="Proteomes" id="UP001302367">
    <property type="component" value="Chromosome 6"/>
</dbReference>
<reference evidence="3 5" key="1">
    <citation type="submission" date="2015-10" db="EMBL/GenBank/DDBJ databases">
        <title>The cercosporin biosynthetic gene cluster was horizontally transferred to several fungal lineages and shown to be expanded in Cercospora beticola based on microsynteny with recipient genomes.</title>
        <authorList>
            <person name="De Jonge R."/>
            <person name="Ebert M.K."/>
            <person name="Suttle J.C."/>
            <person name="Jurick Ii W.M."/>
            <person name="Secor G.A."/>
            <person name="Thomma B.P."/>
            <person name="Van De Peer Y."/>
            <person name="Bolton M.D."/>
        </authorList>
    </citation>
    <scope>NUCLEOTIDE SEQUENCE [LARGE SCALE GENOMIC DNA]</scope>
    <source>
        <strain evidence="3 5">09-40</strain>
    </source>
</reference>
<dbReference type="OrthoDB" id="3643229at2759"/>
<reference evidence="4 6" key="2">
    <citation type="submission" date="2023-09" db="EMBL/GenBank/DDBJ databases">
        <title>Complete-Gapless Cercospora beticola genome.</title>
        <authorList>
            <person name="Wyatt N.A."/>
            <person name="Spanner R.E."/>
            <person name="Bolton M.D."/>
        </authorList>
    </citation>
    <scope>NUCLEOTIDE SEQUENCE [LARGE SCALE GENOMIC DNA]</scope>
    <source>
        <strain evidence="4">Cb09-40</strain>
    </source>
</reference>
<feature type="region of interest" description="Disordered" evidence="2">
    <location>
        <begin position="1"/>
        <end position="20"/>
    </location>
</feature>
<evidence type="ECO:0000313" key="5">
    <source>
        <dbReference type="Proteomes" id="UP000230605"/>
    </source>
</evidence>
<evidence type="ECO:0000313" key="6">
    <source>
        <dbReference type="Proteomes" id="UP001302367"/>
    </source>
</evidence>
<dbReference type="AlphaFoldDB" id="A0A2G5HRC2"/>
<evidence type="ECO:0000313" key="3">
    <source>
        <dbReference type="EMBL" id="PIA95094.1"/>
    </source>
</evidence>
<organism evidence="3 5">
    <name type="scientific">Cercospora beticola</name>
    <name type="common">Sugarbeet leaf spot fungus</name>
    <dbReference type="NCBI Taxonomy" id="122368"/>
    <lineage>
        <taxon>Eukaryota</taxon>
        <taxon>Fungi</taxon>
        <taxon>Dikarya</taxon>
        <taxon>Ascomycota</taxon>
        <taxon>Pezizomycotina</taxon>
        <taxon>Dothideomycetes</taxon>
        <taxon>Dothideomycetidae</taxon>
        <taxon>Mycosphaerellales</taxon>
        <taxon>Mycosphaerellaceae</taxon>
        <taxon>Cercospora</taxon>
    </lineage>
</organism>
<proteinExistence type="predicted"/>
<evidence type="ECO:0000256" key="2">
    <source>
        <dbReference type="SAM" id="MobiDB-lite"/>
    </source>
</evidence>
<feature type="region of interest" description="Disordered" evidence="2">
    <location>
        <begin position="193"/>
        <end position="245"/>
    </location>
</feature>
<evidence type="ECO:0000256" key="1">
    <source>
        <dbReference type="SAM" id="Coils"/>
    </source>
</evidence>
<gene>
    <name evidence="3" type="ORF">CB0940_08562</name>
    <name evidence="4" type="ORF">RHO25_009789</name>
</gene>
<keyword evidence="1" id="KW-0175">Coiled coil</keyword>
<feature type="compositionally biased region" description="Basic and acidic residues" evidence="2">
    <location>
        <begin position="226"/>
        <end position="238"/>
    </location>
</feature>
<keyword evidence="6" id="KW-1185">Reference proteome</keyword>
<feature type="coiled-coil region" evidence="1">
    <location>
        <begin position="158"/>
        <end position="189"/>
    </location>
</feature>